<keyword evidence="5" id="KW-1185">Reference proteome</keyword>
<dbReference type="Pfam" id="PF13561">
    <property type="entry name" value="adh_short_C2"/>
    <property type="match status" value="1"/>
</dbReference>
<sequence length="143" mass="15838">MLSFLSERKLIFFLTGRAYQVNVTDPQIVSDTVTTIVKDFNGRLDVFIANSGVPWTQGAMVDADLDHYRKVVTTDIDGTFYCARAAATHWRRQKAEGTDINGQKLENFSYGSFIATASMSAHVVNYPQLQAAYNAAKAAVIHL</sequence>
<reference evidence="4 5" key="1">
    <citation type="submission" date="2015-07" db="EMBL/GenBank/DDBJ databases">
        <title>Emmonsia species relationships and genome sequence.</title>
        <authorList>
            <person name="Cuomo C.A."/>
            <person name="Schwartz I.S."/>
            <person name="Kenyon C."/>
            <person name="de Hoog G.S."/>
            <person name="Govender N.P."/>
            <person name="Botha A."/>
            <person name="Moreno L."/>
            <person name="de Vries M."/>
            <person name="Munoz J.F."/>
            <person name="Stielow J.B."/>
        </authorList>
    </citation>
    <scope>NUCLEOTIDE SEQUENCE [LARGE SCALE GENOMIC DNA]</scope>
    <source>
        <strain evidence="4 5">CBS 136260</strain>
    </source>
</reference>
<dbReference type="GO" id="GO:0050664">
    <property type="term" value="F:oxidoreductase activity, acting on NAD(P)H, oxygen as acceptor"/>
    <property type="evidence" value="ECO:0007669"/>
    <property type="project" value="TreeGrafter"/>
</dbReference>
<name>A0A1B7P411_9EURO</name>
<dbReference type="AlphaFoldDB" id="A0A1B7P411"/>
<evidence type="ECO:0000256" key="1">
    <source>
        <dbReference type="ARBA" id="ARBA00006484"/>
    </source>
</evidence>
<protein>
    <submittedName>
        <fullName evidence="4">Uncharacterized protein</fullName>
    </submittedName>
</protein>
<dbReference type="InterPro" id="IPR036291">
    <property type="entry name" value="NAD(P)-bd_dom_sf"/>
</dbReference>
<dbReference type="Proteomes" id="UP000091918">
    <property type="component" value="Unassembled WGS sequence"/>
</dbReference>
<accession>A0A1B7P411</accession>
<organism evidence="4 5">
    <name type="scientific">Emergomyces africanus</name>
    <dbReference type="NCBI Taxonomy" id="1955775"/>
    <lineage>
        <taxon>Eukaryota</taxon>
        <taxon>Fungi</taxon>
        <taxon>Dikarya</taxon>
        <taxon>Ascomycota</taxon>
        <taxon>Pezizomycotina</taxon>
        <taxon>Eurotiomycetes</taxon>
        <taxon>Eurotiomycetidae</taxon>
        <taxon>Onygenales</taxon>
        <taxon>Ajellomycetaceae</taxon>
        <taxon>Emergomyces</taxon>
    </lineage>
</organism>
<dbReference type="PRINTS" id="PR00081">
    <property type="entry name" value="GDHRDH"/>
</dbReference>
<proteinExistence type="inferred from homology"/>
<dbReference type="EMBL" id="LGUA01000137">
    <property type="protein sequence ID" value="OAX83771.1"/>
    <property type="molecule type" value="Genomic_DNA"/>
</dbReference>
<evidence type="ECO:0000313" key="5">
    <source>
        <dbReference type="Proteomes" id="UP000091918"/>
    </source>
</evidence>
<dbReference type="SUPFAM" id="SSF51735">
    <property type="entry name" value="NAD(P)-binding Rossmann-fold domains"/>
    <property type="match status" value="1"/>
</dbReference>
<comment type="similarity">
    <text evidence="1">Belongs to the short-chain dehydrogenases/reductases (SDR) family.</text>
</comment>
<dbReference type="PANTHER" id="PTHR43008:SF13">
    <property type="entry name" value="L-XYLULOSE REDUCTASE-RELATED"/>
    <property type="match status" value="1"/>
</dbReference>
<gene>
    <name evidence="4" type="ORF">ACJ72_01855</name>
</gene>
<dbReference type="InterPro" id="IPR002347">
    <property type="entry name" value="SDR_fam"/>
</dbReference>
<evidence type="ECO:0000256" key="2">
    <source>
        <dbReference type="ARBA" id="ARBA00022857"/>
    </source>
</evidence>
<dbReference type="OrthoDB" id="1888931at2759"/>
<dbReference type="Gene3D" id="3.40.50.720">
    <property type="entry name" value="NAD(P)-binding Rossmann-like Domain"/>
    <property type="match status" value="1"/>
</dbReference>
<keyword evidence="3" id="KW-0560">Oxidoreductase</keyword>
<comment type="caution">
    <text evidence="4">The sequence shown here is derived from an EMBL/GenBank/DDBJ whole genome shotgun (WGS) entry which is preliminary data.</text>
</comment>
<feature type="non-terminal residue" evidence="4">
    <location>
        <position position="143"/>
    </location>
</feature>
<keyword evidence="2" id="KW-0521">NADP</keyword>
<dbReference type="GO" id="GO:0016616">
    <property type="term" value="F:oxidoreductase activity, acting on the CH-OH group of donors, NAD or NADP as acceptor"/>
    <property type="evidence" value="ECO:0007669"/>
    <property type="project" value="UniProtKB-ARBA"/>
</dbReference>
<evidence type="ECO:0000313" key="4">
    <source>
        <dbReference type="EMBL" id="OAX83771.1"/>
    </source>
</evidence>
<evidence type="ECO:0000256" key="3">
    <source>
        <dbReference type="ARBA" id="ARBA00023002"/>
    </source>
</evidence>
<dbReference type="STRING" id="1658172.A0A1B7P411"/>
<dbReference type="PANTHER" id="PTHR43008">
    <property type="entry name" value="BENZIL REDUCTASE"/>
    <property type="match status" value="1"/>
</dbReference>